<dbReference type="GO" id="GO:0045892">
    <property type="term" value="P:negative regulation of DNA-templated transcription"/>
    <property type="evidence" value="ECO:0007669"/>
    <property type="project" value="TreeGrafter"/>
</dbReference>
<evidence type="ECO:0000256" key="7">
    <source>
        <dbReference type="ARBA" id="ARBA00022833"/>
    </source>
</evidence>
<protein>
    <submittedName>
        <fullName evidence="16">Uncharacterized protein LOC113201722</fullName>
    </submittedName>
</protein>
<evidence type="ECO:0000256" key="5">
    <source>
        <dbReference type="ARBA" id="ARBA00022723"/>
    </source>
</evidence>
<keyword evidence="7" id="KW-0862">Zinc</keyword>
<keyword evidence="5" id="KW-0479">Metal-binding</keyword>
<dbReference type="Pfam" id="PF00628">
    <property type="entry name" value="PHD"/>
    <property type="match status" value="1"/>
</dbReference>
<dbReference type="SUPFAM" id="SSF57903">
    <property type="entry name" value="FYVE/PHD zinc finger"/>
    <property type="match status" value="2"/>
</dbReference>
<dbReference type="SMART" id="SM00454">
    <property type="entry name" value="SAM"/>
    <property type="match status" value="1"/>
</dbReference>
<dbReference type="OrthoDB" id="10004495at2759"/>
<feature type="compositionally biased region" description="Acidic residues" evidence="12">
    <location>
        <begin position="197"/>
        <end position="217"/>
    </location>
</feature>
<dbReference type="InterPro" id="IPR001660">
    <property type="entry name" value="SAM"/>
</dbReference>
<dbReference type="GO" id="GO:0042393">
    <property type="term" value="F:histone binding"/>
    <property type="evidence" value="ECO:0007669"/>
    <property type="project" value="TreeGrafter"/>
</dbReference>
<reference evidence="16" key="2">
    <citation type="submission" date="2025-08" db="UniProtKB">
        <authorList>
            <consortium name="RefSeq"/>
        </authorList>
    </citation>
    <scope>IDENTIFICATION</scope>
    <source>
        <tissue evidence="16">Whole organism</tissue>
    </source>
</reference>
<evidence type="ECO:0000259" key="14">
    <source>
        <dbReference type="PROSITE" id="PS52014"/>
    </source>
</evidence>
<dbReference type="SUPFAM" id="SSF47769">
    <property type="entry name" value="SAM/Pointed domain"/>
    <property type="match status" value="1"/>
</dbReference>
<dbReference type="InterPro" id="IPR050548">
    <property type="entry name" value="PcG_chromatin_remod_factors"/>
</dbReference>
<dbReference type="RefSeq" id="XP_052125163.1">
    <property type="nucleotide sequence ID" value="XM_052269203.1"/>
</dbReference>
<dbReference type="InterPro" id="IPR019787">
    <property type="entry name" value="Znf_PHD-finger"/>
</dbReference>
<dbReference type="PROSITE" id="PS52014">
    <property type="entry name" value="SAMD1_WH"/>
    <property type="match status" value="1"/>
</dbReference>
<feature type="compositionally biased region" description="Acidic residues" evidence="12">
    <location>
        <begin position="295"/>
        <end position="313"/>
    </location>
</feature>
<sequence>MSVIKHRDYILEAIDQLRRRKARPDRERICSYVGRKVGVDNRSLIADLERLVDEQVVIKVEYKGNISYRNAAKWSKLSVHKSRIEVELSDLNKLESMQDENERMSYVLRCAITELVCRDPNYLVHGVPVFELEQHLKTKDSEFFARISFNVLLSREAKAGTVVKLENGNYLLGPRGARASGSWSGSGSGISASEAEMSNDDLDDSALFDDMVADGDDSPVKSPPRAAQPLPPLPPLVPAPALLRQMQQSEEDGDVVMNGGDATPPTPKSQSPDPEQDIEMVEEDVDQAPERELEPEPDPEPQPDPAPEPDPEPDPAMNHKEQEESTGYRLGERRKRAKKKVFDPSDNNLPKAKRRGRQPPVLEKVVKTPTVTQPQPASVHSSPSNSTNSQTVNRATSGPSVNRASNASNAQRTPNGSSHRSSNGSTAHDSNTKDVKPPLPSGNKLNAIGTGSVAVCAICISAIVDGKAIQCKDCTQKAHFSCLIRGNRARFRPNTWQCMMCKTCQICAMTEDVGTIVVCSNCDEGYHVKCHTPKPKIPWKKWVCCRCSPEPKQTTPEKVASIVSSKTAAYNDLTVNSIMKTLPQLLQPKIEEIEVEDSKVDETIPDASEWTTEDVYEFFSTKYPDYAGVFKDQDIDGRSLLLMTRTDVVNGLNLKLGPALKIYGQVKKLQLRRSNSHFLWE</sequence>
<name>A0A9C6X0I4_FRAOC</name>
<dbReference type="SMART" id="SM00249">
    <property type="entry name" value="PHD"/>
    <property type="match status" value="2"/>
</dbReference>
<keyword evidence="15" id="KW-1185">Reference proteome</keyword>
<dbReference type="Gene3D" id="1.10.150.50">
    <property type="entry name" value="Transcription Factor, Ets-1"/>
    <property type="match status" value="1"/>
</dbReference>
<evidence type="ECO:0000259" key="13">
    <source>
        <dbReference type="PROSITE" id="PS50016"/>
    </source>
</evidence>
<feature type="domain" description="PHD-type" evidence="13">
    <location>
        <begin position="453"/>
        <end position="504"/>
    </location>
</feature>
<evidence type="ECO:0000256" key="8">
    <source>
        <dbReference type="ARBA" id="ARBA00022843"/>
    </source>
</evidence>
<dbReference type="Proteomes" id="UP000504606">
    <property type="component" value="Unplaced"/>
</dbReference>
<dbReference type="GO" id="GO:0003677">
    <property type="term" value="F:DNA binding"/>
    <property type="evidence" value="ECO:0007669"/>
    <property type="project" value="InterPro"/>
</dbReference>
<dbReference type="Pfam" id="PF00536">
    <property type="entry name" value="SAM_1"/>
    <property type="match status" value="1"/>
</dbReference>
<dbReference type="GO" id="GO:0005634">
    <property type="term" value="C:nucleus"/>
    <property type="evidence" value="ECO:0007669"/>
    <property type="project" value="UniProtKB-SubCell"/>
</dbReference>
<dbReference type="AlphaFoldDB" id="A0A9C6X0I4"/>
<gene>
    <name evidence="16" type="primary">LOC113201722</name>
</gene>
<evidence type="ECO:0000256" key="11">
    <source>
        <dbReference type="PROSITE-ProRule" id="PRU00146"/>
    </source>
</evidence>
<feature type="compositionally biased region" description="Polar residues" evidence="12">
    <location>
        <begin position="393"/>
        <end position="429"/>
    </location>
</feature>
<accession>A0A9C6X0I4</accession>
<proteinExistence type="predicted"/>
<dbReference type="InterPro" id="IPR013761">
    <property type="entry name" value="SAM/pointed_sf"/>
</dbReference>
<keyword evidence="6 11" id="KW-0863">Zinc-finger</keyword>
<evidence type="ECO:0000256" key="12">
    <source>
        <dbReference type="SAM" id="MobiDB-lite"/>
    </source>
</evidence>
<feature type="compositionally biased region" description="Acidic residues" evidence="12">
    <location>
        <begin position="274"/>
        <end position="287"/>
    </location>
</feature>
<dbReference type="KEGG" id="foc:113201722"/>
<dbReference type="GO" id="GO:0003682">
    <property type="term" value="F:chromatin binding"/>
    <property type="evidence" value="ECO:0007669"/>
    <property type="project" value="TreeGrafter"/>
</dbReference>
<keyword evidence="8" id="KW-0832">Ubl conjugation</keyword>
<dbReference type="InterPro" id="IPR011011">
    <property type="entry name" value="Znf_FYVE_PHD"/>
</dbReference>
<feature type="domain" description="SAMD1-like winged helix (WH)" evidence="14">
    <location>
        <begin position="1"/>
        <end position="74"/>
    </location>
</feature>
<evidence type="ECO:0000256" key="6">
    <source>
        <dbReference type="ARBA" id="ARBA00022771"/>
    </source>
</evidence>
<evidence type="ECO:0000256" key="2">
    <source>
        <dbReference type="ARBA" id="ARBA00022491"/>
    </source>
</evidence>
<keyword evidence="10" id="KW-0539">Nucleus</keyword>
<organism evidence="15 16">
    <name type="scientific">Frankliniella occidentalis</name>
    <name type="common">Western flower thrips</name>
    <name type="synonym">Euthrips occidentalis</name>
    <dbReference type="NCBI Taxonomy" id="133901"/>
    <lineage>
        <taxon>Eukaryota</taxon>
        <taxon>Metazoa</taxon>
        <taxon>Ecdysozoa</taxon>
        <taxon>Arthropoda</taxon>
        <taxon>Hexapoda</taxon>
        <taxon>Insecta</taxon>
        <taxon>Pterygota</taxon>
        <taxon>Neoptera</taxon>
        <taxon>Paraneoptera</taxon>
        <taxon>Thysanoptera</taxon>
        <taxon>Terebrantia</taxon>
        <taxon>Thripoidea</taxon>
        <taxon>Thripidae</taxon>
        <taxon>Frankliniella</taxon>
    </lineage>
</organism>
<dbReference type="CTD" id="31254"/>
<evidence type="ECO:0000313" key="15">
    <source>
        <dbReference type="Proteomes" id="UP000504606"/>
    </source>
</evidence>
<feature type="compositionally biased region" description="Low complexity" evidence="12">
    <location>
        <begin position="375"/>
        <end position="392"/>
    </location>
</feature>
<dbReference type="GeneID" id="113201722"/>
<evidence type="ECO:0000256" key="10">
    <source>
        <dbReference type="ARBA" id="ARBA00023242"/>
    </source>
</evidence>
<feature type="domain" description="PHD-type" evidence="13">
    <location>
        <begin position="501"/>
        <end position="550"/>
    </location>
</feature>
<evidence type="ECO:0000256" key="9">
    <source>
        <dbReference type="ARBA" id="ARBA00022853"/>
    </source>
</evidence>
<keyword evidence="3" id="KW-1017">Isopeptide bond</keyword>
<feature type="region of interest" description="Disordered" evidence="12">
    <location>
        <begin position="176"/>
        <end position="442"/>
    </location>
</feature>
<reference evidence="16" key="1">
    <citation type="journal article" date="2018" name="Proc. Natl. Acad. Sci. U.S.A.">
        <title>Phylogenomics and the evolution of hemipteroid insects.</title>
        <authorList>
            <person name="Johnson K.P."/>
            <person name="Dietrich C.H."/>
            <person name="Friedrich F."/>
            <person name="Beutel R.G."/>
            <person name="Wipfler B."/>
            <person name="Peters R.S."/>
            <person name="Allen J.M."/>
            <person name="Petersen M."/>
            <person name="Donath A."/>
            <person name="Walden K.K."/>
            <person name="Kozlov A.M."/>
            <person name="Podsiadlowski L."/>
            <person name="Mayer C."/>
            <person name="Meusemann K."/>
            <person name="Vasilikopoulos A."/>
            <person name="Waterhouse R.M."/>
            <person name="Cameron S.L."/>
            <person name="Weirauch C."/>
            <person name="Swanson D.R."/>
            <person name="Percy D.M."/>
            <person name="Hardy N.B."/>
            <person name="Terry I."/>
            <person name="Liu S."/>
            <person name="Zhou X."/>
            <person name="Misof B."/>
            <person name="Robertson H.M."/>
            <person name="Yoshizawa K."/>
        </authorList>
    </citation>
    <scope>NUCLEOTIDE SEQUENCE</scope>
    <source>
        <tissue evidence="16">Whole organism</tissue>
    </source>
</reference>
<evidence type="ECO:0000313" key="16">
    <source>
        <dbReference type="RefSeq" id="XP_052125163.1"/>
    </source>
</evidence>
<keyword evidence="2" id="KW-0678">Repressor</keyword>
<dbReference type="PROSITE" id="PS50016">
    <property type="entry name" value="ZF_PHD_2"/>
    <property type="match status" value="2"/>
</dbReference>
<dbReference type="PANTHER" id="PTHR12247:SF139">
    <property type="entry name" value="ATHERIN-RELATED"/>
    <property type="match status" value="1"/>
</dbReference>
<dbReference type="InterPro" id="IPR013083">
    <property type="entry name" value="Znf_RING/FYVE/PHD"/>
</dbReference>
<evidence type="ECO:0000256" key="1">
    <source>
        <dbReference type="ARBA" id="ARBA00004123"/>
    </source>
</evidence>
<feature type="compositionally biased region" description="Pro residues" evidence="12">
    <location>
        <begin position="229"/>
        <end position="238"/>
    </location>
</feature>
<keyword evidence="9" id="KW-0156">Chromatin regulator</keyword>
<keyword evidence="4" id="KW-0597">Phosphoprotein</keyword>
<dbReference type="PANTHER" id="PTHR12247">
    <property type="entry name" value="POLYCOMB GROUP PROTEIN"/>
    <property type="match status" value="1"/>
</dbReference>
<dbReference type="Pfam" id="PF21524">
    <property type="entry name" value="SAMD1_WH"/>
    <property type="match status" value="1"/>
</dbReference>
<evidence type="ECO:0000256" key="3">
    <source>
        <dbReference type="ARBA" id="ARBA00022499"/>
    </source>
</evidence>
<dbReference type="GO" id="GO:0006325">
    <property type="term" value="P:chromatin organization"/>
    <property type="evidence" value="ECO:0007669"/>
    <property type="project" value="UniProtKB-KW"/>
</dbReference>
<dbReference type="CDD" id="cd15489">
    <property type="entry name" value="PHD_SF"/>
    <property type="match status" value="1"/>
</dbReference>
<dbReference type="InterPro" id="IPR048589">
    <property type="entry name" value="SAMD1-like_WH"/>
</dbReference>
<dbReference type="GO" id="GO:0008270">
    <property type="term" value="F:zinc ion binding"/>
    <property type="evidence" value="ECO:0007669"/>
    <property type="project" value="UniProtKB-KW"/>
</dbReference>
<feature type="compositionally biased region" description="Low complexity" evidence="12">
    <location>
        <begin position="176"/>
        <end position="195"/>
    </location>
</feature>
<evidence type="ECO:0000256" key="4">
    <source>
        <dbReference type="ARBA" id="ARBA00022553"/>
    </source>
</evidence>
<comment type="subcellular location">
    <subcellularLocation>
        <location evidence="1">Nucleus</location>
    </subcellularLocation>
</comment>
<dbReference type="Gene3D" id="3.30.40.10">
    <property type="entry name" value="Zinc/RING finger domain, C3HC4 (zinc finger)"/>
    <property type="match status" value="1"/>
</dbReference>
<dbReference type="InterPro" id="IPR001965">
    <property type="entry name" value="Znf_PHD"/>
</dbReference>